<evidence type="ECO:0008006" key="5">
    <source>
        <dbReference type="Google" id="ProtNLM"/>
    </source>
</evidence>
<keyword evidence="2" id="KW-0472">Membrane</keyword>
<keyword evidence="4" id="KW-1185">Reference proteome</keyword>
<feature type="transmembrane region" description="Helical" evidence="2">
    <location>
        <begin position="36"/>
        <end position="54"/>
    </location>
</feature>
<feature type="transmembrane region" description="Helical" evidence="2">
    <location>
        <begin position="61"/>
        <end position="81"/>
    </location>
</feature>
<dbReference type="AlphaFoldDB" id="A0A927F1S2"/>
<evidence type="ECO:0000313" key="4">
    <source>
        <dbReference type="Proteomes" id="UP000632289"/>
    </source>
</evidence>
<feature type="region of interest" description="Disordered" evidence="1">
    <location>
        <begin position="89"/>
        <end position="144"/>
    </location>
</feature>
<dbReference type="EMBL" id="JACXYU010000013">
    <property type="protein sequence ID" value="MBD3934015.1"/>
    <property type="molecule type" value="Genomic_DNA"/>
</dbReference>
<gene>
    <name evidence="3" type="ORF">IF129_20945</name>
</gene>
<feature type="region of interest" description="Disordered" evidence="1">
    <location>
        <begin position="215"/>
        <end position="267"/>
    </location>
</feature>
<reference evidence="3" key="1">
    <citation type="submission" date="2020-09" db="EMBL/GenBank/DDBJ databases">
        <title>Secondary metabolite and genome analysis of marine Streptomyces chumphonensis KK1-2T.</title>
        <authorList>
            <person name="Phongsopitanun W."/>
            <person name="Kanchanasin P."/>
            <person name="Pittayakhajonwut P."/>
            <person name="Suwanborirux K."/>
            <person name="Tanasupawat S."/>
        </authorList>
    </citation>
    <scope>NUCLEOTIDE SEQUENCE</scope>
    <source>
        <strain evidence="3">KK1-2</strain>
    </source>
</reference>
<protein>
    <recommendedName>
        <fullName evidence="5">Integral membrane protein</fullName>
    </recommendedName>
</protein>
<evidence type="ECO:0000256" key="1">
    <source>
        <dbReference type="SAM" id="MobiDB-lite"/>
    </source>
</evidence>
<name>A0A927F1S2_9ACTN</name>
<proteinExistence type="predicted"/>
<organism evidence="3 4">
    <name type="scientific">Streptomyces chumphonensis</name>
    <dbReference type="NCBI Taxonomy" id="1214925"/>
    <lineage>
        <taxon>Bacteria</taxon>
        <taxon>Bacillati</taxon>
        <taxon>Actinomycetota</taxon>
        <taxon>Actinomycetes</taxon>
        <taxon>Kitasatosporales</taxon>
        <taxon>Streptomycetaceae</taxon>
        <taxon>Streptomyces</taxon>
    </lineage>
</organism>
<sequence>MARPPAPPTLRAGVFSAVCVLPAAVGHVLMSHSLPLWAPITAFLVTAALSLAPARRERGPLAVIGSSVLVQTLLHMAFSLVQALTGPAMPHPAGHTGSEGHAAPGGPGGPHGHPTLGGHGGCGDGMAGATVPAAPAHPGMTAGQDVPGLDPWSLLTHGSAGMTAAHLLAATITGWWLWRGETAAFRIGRALVAALFEPLLSPPCRARVPFPELRAVPGGTEDAVPREERHLRHALSRRGPPPRPAAVVDVDGTPPAPPRTGPVLAVG</sequence>
<evidence type="ECO:0000256" key="2">
    <source>
        <dbReference type="SAM" id="Phobius"/>
    </source>
</evidence>
<evidence type="ECO:0000313" key="3">
    <source>
        <dbReference type="EMBL" id="MBD3934015.1"/>
    </source>
</evidence>
<feature type="transmembrane region" description="Helical" evidence="2">
    <location>
        <begin position="159"/>
        <end position="178"/>
    </location>
</feature>
<accession>A0A927F1S2</accession>
<dbReference type="RefSeq" id="WP_191211312.1">
    <property type="nucleotide sequence ID" value="NZ_BAABKL010000009.1"/>
</dbReference>
<keyword evidence="2" id="KW-1133">Transmembrane helix</keyword>
<feature type="transmembrane region" description="Helical" evidence="2">
    <location>
        <begin position="12"/>
        <end position="30"/>
    </location>
</feature>
<keyword evidence="2" id="KW-0812">Transmembrane</keyword>
<comment type="caution">
    <text evidence="3">The sequence shown here is derived from an EMBL/GenBank/DDBJ whole genome shotgun (WGS) entry which is preliminary data.</text>
</comment>
<dbReference type="Proteomes" id="UP000632289">
    <property type="component" value="Unassembled WGS sequence"/>
</dbReference>
<feature type="compositionally biased region" description="Gly residues" evidence="1">
    <location>
        <begin position="103"/>
        <end position="126"/>
    </location>
</feature>